<dbReference type="InterPro" id="IPR037066">
    <property type="entry name" value="Plug_dom_sf"/>
</dbReference>
<evidence type="ECO:0000256" key="3">
    <source>
        <dbReference type="ARBA" id="ARBA00022452"/>
    </source>
</evidence>
<dbReference type="SUPFAM" id="SSF56935">
    <property type="entry name" value="Porins"/>
    <property type="match status" value="1"/>
</dbReference>
<evidence type="ECO:0000256" key="2">
    <source>
        <dbReference type="ARBA" id="ARBA00022448"/>
    </source>
</evidence>
<evidence type="ECO:0000256" key="10">
    <source>
        <dbReference type="SAM" id="SignalP"/>
    </source>
</evidence>
<gene>
    <name evidence="13" type="ORF">C9994_04625</name>
</gene>
<dbReference type="InterPro" id="IPR023996">
    <property type="entry name" value="TonB-dep_OMP_SusC/RagA"/>
</dbReference>
<accession>A0A2T4DTC7</accession>
<organism evidence="13 14">
    <name type="scientific">Marivirga lumbricoides</name>
    <dbReference type="NCBI Taxonomy" id="1046115"/>
    <lineage>
        <taxon>Bacteria</taxon>
        <taxon>Pseudomonadati</taxon>
        <taxon>Bacteroidota</taxon>
        <taxon>Cytophagia</taxon>
        <taxon>Cytophagales</taxon>
        <taxon>Marivirgaceae</taxon>
        <taxon>Marivirga</taxon>
    </lineage>
</organism>
<dbReference type="Pfam" id="PF07715">
    <property type="entry name" value="Plug"/>
    <property type="match status" value="1"/>
</dbReference>
<dbReference type="InterPro" id="IPR023997">
    <property type="entry name" value="TonB-dep_OMP_SusC/RagA_CS"/>
</dbReference>
<dbReference type="EMBL" id="PYVU01000026">
    <property type="protein sequence ID" value="PTB97062.1"/>
    <property type="molecule type" value="Genomic_DNA"/>
</dbReference>
<evidence type="ECO:0000256" key="8">
    <source>
        <dbReference type="PROSITE-ProRule" id="PRU01360"/>
    </source>
</evidence>
<dbReference type="InterPro" id="IPR012910">
    <property type="entry name" value="Plug_dom"/>
</dbReference>
<evidence type="ECO:0000259" key="11">
    <source>
        <dbReference type="Pfam" id="PF00593"/>
    </source>
</evidence>
<sequence length="1029" mass="112845">MTNQLLLLRGNTLKQHRLLLSMFLFFASVFCASAQTITVSGTVADKEGPLPGATVLVEGTSNGTVTDLDGRFSISVDSDGVLKVSYLGYATQSVAVNGRTNIDIKLEEDLQQLSEVVVVGYGVVQRKESVTGSVASIQGDAIRDVPAGNVSESLQGRLPGVEFAKTSSKPGATRQIRIRGTRSLTASNDPLIVLDGITFSGSLADISPNDIKSVDVLKDASATAIYGSRGANGVILITTERGQRGQQARLSYNSFTGVQTPFSEFPMMDGPDLIALREAAGQFTNGADESNDTDTNWQDLFYEPGIITNHDIGISGGSQTGKYNFGIAYYKEEAVIPSQEYERISLRGSLDQQIGDYFSIGFTTNNNYSVSDGFNLGLYGVLSSSPLASPYNEDGSLKRVVSLAADDQWVYTKESVNNIGDGWIDRNNSFGTYNSLYSELSIPGIEGLKYRVNLGLNLNMTRDGEYTGSGVFSATEDNLSQASVANTINTRWLVENLLSYDRNFGEKHNLNLVALYSAEETEYNRSSVVARDIPADYLQFYNLGQANGEISINPDAQDYQRYGLMSWMGRAIYSYDSRYLFTATIRSDGSSRLADGKKWNTYPAVSLGWNITEENFMQGINSLNLLKIRAGYGETSNQAIAPYATLGSLSTRPYNFGNDIYRTGYYVTQLPNDDLGWEYSTTWNIGLDFGLLQNRLTGTVEYYKTNTKDILLAVSLPSTSGVNSYTANIGETQNKGVELSLNAIILDNQDGFTWEVGANLYANRNELVSLSSGQDRDEGNGWFVGHPINVIYDYEKIGLWQQEDPYREILEPGDNVVGSIKVKYTGEYNADGTPVRAISPDDRQILDTNPDFLGGFNTRLAYKDFDLTAVGAFQSGGIIISTLYGSTGYLNLLSGRRGNVDVDYWTPENTDADYPNPAGIRSGDNPKYGTTLGYFDASYLKIRTISLGYNFNQNLLERIGISRFRIYATVQNPFVLFSPYNRESGMDPEPNSFGDENAATTGTYQSRLLTIGTNTPATRNYLLGINLTF</sequence>
<evidence type="ECO:0000256" key="7">
    <source>
        <dbReference type="ARBA" id="ARBA00023237"/>
    </source>
</evidence>
<evidence type="ECO:0000313" key="14">
    <source>
        <dbReference type="Proteomes" id="UP000240608"/>
    </source>
</evidence>
<dbReference type="RefSeq" id="WP_188467250.1">
    <property type="nucleotide sequence ID" value="NZ_BAABHU010000015.1"/>
</dbReference>
<dbReference type="GO" id="GO:0009279">
    <property type="term" value="C:cell outer membrane"/>
    <property type="evidence" value="ECO:0007669"/>
    <property type="project" value="UniProtKB-SubCell"/>
</dbReference>
<dbReference type="InterPro" id="IPR000531">
    <property type="entry name" value="Beta-barrel_TonB"/>
</dbReference>
<evidence type="ECO:0000256" key="1">
    <source>
        <dbReference type="ARBA" id="ARBA00004571"/>
    </source>
</evidence>
<name>A0A2T4DTC7_9BACT</name>
<dbReference type="AlphaFoldDB" id="A0A2T4DTC7"/>
<dbReference type="Proteomes" id="UP000240608">
    <property type="component" value="Unassembled WGS sequence"/>
</dbReference>
<feature type="chain" id="PRO_5015604505" evidence="10">
    <location>
        <begin position="35"/>
        <end position="1029"/>
    </location>
</feature>
<dbReference type="SUPFAM" id="SSF49464">
    <property type="entry name" value="Carboxypeptidase regulatory domain-like"/>
    <property type="match status" value="1"/>
</dbReference>
<dbReference type="Gene3D" id="2.40.170.20">
    <property type="entry name" value="TonB-dependent receptor, beta-barrel domain"/>
    <property type="match status" value="1"/>
</dbReference>
<evidence type="ECO:0000313" key="13">
    <source>
        <dbReference type="EMBL" id="PTB97062.1"/>
    </source>
</evidence>
<comment type="similarity">
    <text evidence="8 9">Belongs to the TonB-dependent receptor family.</text>
</comment>
<dbReference type="NCBIfam" id="TIGR04057">
    <property type="entry name" value="SusC_RagA_signa"/>
    <property type="match status" value="1"/>
</dbReference>
<evidence type="ECO:0000256" key="4">
    <source>
        <dbReference type="ARBA" id="ARBA00022692"/>
    </source>
</evidence>
<dbReference type="PROSITE" id="PS52016">
    <property type="entry name" value="TONB_DEPENDENT_REC_3"/>
    <property type="match status" value="1"/>
</dbReference>
<reference evidence="13 14" key="1">
    <citation type="submission" date="2018-03" db="EMBL/GenBank/DDBJ databases">
        <title>Cross-interface Injection: A General Nanoliter Liquid Handling Method Applied to Single Cells Genome Amplification Automated Nanoliter Liquid Handling Applied to Single Cell Multiple Displacement Amplification.</title>
        <authorList>
            <person name="Yun J."/>
            <person name="Xu P."/>
            <person name="Xu J."/>
            <person name="Dai X."/>
            <person name="Wang Y."/>
            <person name="Zheng X."/>
            <person name="Cao C."/>
            <person name="Yi Q."/>
            <person name="Zhu Y."/>
            <person name="Wang L."/>
            <person name="Dong Z."/>
            <person name="Huang Y."/>
            <person name="Huang L."/>
            <person name="Du W."/>
        </authorList>
    </citation>
    <scope>NUCLEOTIDE SEQUENCE [LARGE SCALE GENOMIC DNA]</scope>
    <source>
        <strain evidence="13 14">Z-D1-2</strain>
    </source>
</reference>
<proteinExistence type="inferred from homology"/>
<dbReference type="Gene3D" id="2.60.40.1120">
    <property type="entry name" value="Carboxypeptidase-like, regulatory domain"/>
    <property type="match status" value="1"/>
</dbReference>
<keyword evidence="10" id="KW-0732">Signal</keyword>
<protein>
    <submittedName>
        <fullName evidence="13">SusC/RagA family protein</fullName>
    </submittedName>
</protein>
<keyword evidence="3 8" id="KW-1134">Transmembrane beta strand</keyword>
<keyword evidence="5 9" id="KW-0798">TonB box</keyword>
<dbReference type="FunFam" id="2.170.130.10:FF:000003">
    <property type="entry name" value="SusC/RagA family TonB-linked outer membrane protein"/>
    <property type="match status" value="1"/>
</dbReference>
<comment type="caution">
    <text evidence="13">The sequence shown here is derived from an EMBL/GenBank/DDBJ whole genome shotgun (WGS) entry which is preliminary data.</text>
</comment>
<dbReference type="NCBIfam" id="TIGR04056">
    <property type="entry name" value="OMP_RagA_SusC"/>
    <property type="match status" value="1"/>
</dbReference>
<evidence type="ECO:0000256" key="6">
    <source>
        <dbReference type="ARBA" id="ARBA00023136"/>
    </source>
</evidence>
<dbReference type="InterPro" id="IPR008969">
    <property type="entry name" value="CarboxyPept-like_regulatory"/>
</dbReference>
<dbReference type="InterPro" id="IPR036942">
    <property type="entry name" value="Beta-barrel_TonB_sf"/>
</dbReference>
<evidence type="ECO:0000256" key="9">
    <source>
        <dbReference type="RuleBase" id="RU003357"/>
    </source>
</evidence>
<feature type="domain" description="TonB-dependent receptor-like beta-barrel" evidence="11">
    <location>
        <begin position="426"/>
        <end position="972"/>
    </location>
</feature>
<feature type="domain" description="TonB-dependent receptor plug" evidence="12">
    <location>
        <begin position="127"/>
        <end position="234"/>
    </location>
</feature>
<keyword evidence="7 8" id="KW-0998">Cell outer membrane</keyword>
<keyword evidence="6 8" id="KW-0472">Membrane</keyword>
<dbReference type="Pfam" id="PF13715">
    <property type="entry name" value="CarbopepD_reg_2"/>
    <property type="match status" value="1"/>
</dbReference>
<evidence type="ECO:0000256" key="5">
    <source>
        <dbReference type="ARBA" id="ARBA00023077"/>
    </source>
</evidence>
<dbReference type="Gene3D" id="2.170.130.10">
    <property type="entry name" value="TonB-dependent receptor, plug domain"/>
    <property type="match status" value="1"/>
</dbReference>
<dbReference type="Pfam" id="PF00593">
    <property type="entry name" value="TonB_dep_Rec_b-barrel"/>
    <property type="match status" value="1"/>
</dbReference>
<feature type="signal peptide" evidence="10">
    <location>
        <begin position="1"/>
        <end position="34"/>
    </location>
</feature>
<keyword evidence="4 8" id="KW-0812">Transmembrane</keyword>
<comment type="subcellular location">
    <subcellularLocation>
        <location evidence="1 8">Cell outer membrane</location>
        <topology evidence="1 8">Multi-pass membrane protein</topology>
    </subcellularLocation>
</comment>
<evidence type="ECO:0000259" key="12">
    <source>
        <dbReference type="Pfam" id="PF07715"/>
    </source>
</evidence>
<keyword evidence="2 8" id="KW-0813">Transport</keyword>
<dbReference type="InterPro" id="IPR039426">
    <property type="entry name" value="TonB-dep_rcpt-like"/>
</dbReference>